<evidence type="ECO:0000256" key="2">
    <source>
        <dbReference type="SAM" id="SignalP"/>
    </source>
</evidence>
<keyword evidence="2" id="KW-0732">Signal</keyword>
<dbReference type="Pfam" id="PF07969">
    <property type="entry name" value="Amidohydro_3"/>
    <property type="match status" value="1"/>
</dbReference>
<organism evidence="4 5">
    <name type="scientific">Taurinivorans muris</name>
    <dbReference type="NCBI Taxonomy" id="2787751"/>
    <lineage>
        <taxon>Bacteria</taxon>
        <taxon>Pseudomonadati</taxon>
        <taxon>Thermodesulfobacteriota</taxon>
        <taxon>Desulfovibrionia</taxon>
        <taxon>Desulfovibrionales</taxon>
        <taxon>Desulfovibrionaceae</taxon>
        <taxon>Taurinivorans</taxon>
    </lineage>
</organism>
<accession>A0ABY5Y2M7</accession>
<dbReference type="Gene3D" id="3.10.310.70">
    <property type="match status" value="1"/>
</dbReference>
<reference evidence="4" key="1">
    <citation type="submission" date="2020-12" db="EMBL/GenBank/DDBJ databases">
        <title>Taurinivorans muris gen. nov., sp. nov., fundamental and realized metabolic niche of a ubiquitous sulfidogenic bacterium in the murine intestine.</title>
        <authorList>
            <person name="Ye H."/>
            <person name="Hanson B.T."/>
            <person name="Loy A."/>
        </authorList>
    </citation>
    <scope>NUCLEOTIDE SEQUENCE</scope>
    <source>
        <strain evidence="4">LT0009</strain>
    </source>
</reference>
<evidence type="ECO:0000313" key="5">
    <source>
        <dbReference type="Proteomes" id="UP001058120"/>
    </source>
</evidence>
<evidence type="ECO:0000313" key="4">
    <source>
        <dbReference type="EMBL" id="UWX05637.1"/>
    </source>
</evidence>
<keyword evidence="1" id="KW-1133">Transmembrane helix</keyword>
<sequence>MANLGKKVLVYSLCSMLASPFMVLPRQAYANTQNYTVFSGGTIYTMTESLKEVQNNVKPHKAKAVVVDNKTGKIIKVFKENENADMYTKNANYKQVNLGTNVMLPGFIDPHGHFPAAPNYSGISLAPSPIGDVDTIEEVQARLLEKITERDYAGKGINYVTASDYDDTLLDVQRHPLHEELNKGELAKYIIRASHISGHLISVNTAALKRFFDSSYYNSDTFKKAIQLDPADQVTAAKLINKNGNVFYQITYTPSGGSSTTKELPGIIMRADAAQTLATGPDTVDTYLKCMTGTFVEAAMSYVAQLPADKAYAPKQAEIMAMASKEYASRGVTTSMQGAAVLPQALPNAQQGLLNNKLKIRTIIQPMVYNALDPEINQTSLMNHFALAWENMIYDKSKPDEQRSIGNPSVKSPKAGDDISAWNGDMKNAGPGELAAPTTLANQIYQKQLNKELPLDRIFLGSWKMIYDGSNQGYTGFFGQKGYYQLPDGNVTYFPVGRTTNPDGSVTINNLGMESINDPKNFVEAGKHYGNEGCFFINKAQDVFKLGEITYKRYHEKGQSIHCHMNGSRASSDGVTFIEKAIASNPGIKDGRHTVIHAQMQELVETQRLLGNYDQYPLNNPAKLQDICTVWQGTAGMTWEKAAQQDPTEYGGYNPEEGRYKKEFSKEAEQLRKDLGNGQLMKEQNFISSYFVDHTYYWGQRHRDIFMGPGSAYNMSPLGWAVQLGHRWTIHNDTPVTPQNPLKSITIATTRLSSGYTAGGVKGPQEPIYHQGAGKDITATKKFYPTKIDELNKGEQRDYVYFDQRITVLQALHALTVNSAWETKQLENKLGQIREGFYADFVILAQDPFQLEKQGEAGLLQIADIPVVATIVGGETVFGVLPGTEAGNFVSNLESSFFNQSALTNISENPDTFPNASYIPENTLMEAAKNYGKAYLGSVQFHADIDTTNSNTAVLSAQIMGNGDPVETVRLHKYINNADIRPFTFTGSVNADDIDSHAEQYWITDRTLEKPLAAGSVLEVGKAYYIHFAIENDSEFDLDKDSAKVQDPVIVTADSFPKVPTAPYAGHGGGGGCTIGTTAQYDLALVILAALGLLAIRIYRKRDNA</sequence>
<keyword evidence="1" id="KW-0472">Membrane</keyword>
<dbReference type="PANTHER" id="PTHR22642:SF2">
    <property type="entry name" value="PROTEIN LONG AFTER FAR-RED 3"/>
    <property type="match status" value="1"/>
</dbReference>
<evidence type="ECO:0000256" key="1">
    <source>
        <dbReference type="SAM" id="Phobius"/>
    </source>
</evidence>
<dbReference type="InterPro" id="IPR013108">
    <property type="entry name" value="Amidohydro_3"/>
</dbReference>
<feature type="chain" id="PRO_5046093674" evidence="2">
    <location>
        <begin position="31"/>
        <end position="1105"/>
    </location>
</feature>
<dbReference type="InterPro" id="IPR011059">
    <property type="entry name" value="Metal-dep_hydrolase_composite"/>
</dbReference>
<dbReference type="PANTHER" id="PTHR22642">
    <property type="entry name" value="IMIDAZOLONEPROPIONASE"/>
    <property type="match status" value="1"/>
</dbReference>
<dbReference type="Gene3D" id="3.20.20.140">
    <property type="entry name" value="Metal-dependent hydrolases"/>
    <property type="match status" value="1"/>
</dbReference>
<keyword evidence="1" id="KW-0812">Transmembrane</keyword>
<dbReference type="EMBL" id="CP065938">
    <property type="protein sequence ID" value="UWX05637.1"/>
    <property type="molecule type" value="Genomic_DNA"/>
</dbReference>
<dbReference type="RefSeq" id="WP_334315222.1">
    <property type="nucleotide sequence ID" value="NZ_CP065938.1"/>
</dbReference>
<dbReference type="Gene3D" id="2.30.40.10">
    <property type="entry name" value="Urease, subunit C, domain 1"/>
    <property type="match status" value="1"/>
</dbReference>
<protein>
    <submittedName>
        <fullName evidence="4">Amidohydrolase family protein</fullName>
    </submittedName>
</protein>
<gene>
    <name evidence="4" type="ORF">JBF11_09360</name>
</gene>
<evidence type="ECO:0000259" key="3">
    <source>
        <dbReference type="Pfam" id="PF07969"/>
    </source>
</evidence>
<keyword evidence="5" id="KW-1185">Reference proteome</keyword>
<feature type="domain" description="Amidohydrolase 3" evidence="3">
    <location>
        <begin position="696"/>
        <end position="878"/>
    </location>
</feature>
<feature type="transmembrane region" description="Helical" evidence="1">
    <location>
        <begin position="1081"/>
        <end position="1099"/>
    </location>
</feature>
<name>A0ABY5Y2M7_9BACT</name>
<proteinExistence type="predicted"/>
<feature type="signal peptide" evidence="2">
    <location>
        <begin position="1"/>
        <end position="30"/>
    </location>
</feature>
<dbReference type="Proteomes" id="UP001058120">
    <property type="component" value="Chromosome"/>
</dbReference>